<dbReference type="InterPro" id="IPR050712">
    <property type="entry name" value="NAD(P)H-dep_reductase"/>
</dbReference>
<gene>
    <name evidence="2" type="ORF">LZC94_12530</name>
</gene>
<keyword evidence="3" id="KW-1185">Reference proteome</keyword>
<evidence type="ECO:0000313" key="3">
    <source>
        <dbReference type="Proteomes" id="UP001370348"/>
    </source>
</evidence>
<dbReference type="Proteomes" id="UP001370348">
    <property type="component" value="Chromosome"/>
</dbReference>
<dbReference type="Gene3D" id="3.40.50.360">
    <property type="match status" value="1"/>
</dbReference>
<feature type="domain" description="NADPH-dependent FMN reductase-like" evidence="1">
    <location>
        <begin position="19"/>
        <end position="142"/>
    </location>
</feature>
<proteinExistence type="predicted"/>
<name>A0ABZ2M685_9BACT</name>
<sequence>MNELLTERVASSSDRRLLSIGVILASVREGRRGEILAKWVVELLGQSPDVHAELLDLRDFELGAWTERIPELDAFVIVTPEYNHGYPGELKTALDSLYNPWNHKPVAFVSYGFSANGARAVEQLRQVVGELRMVAVRDEVNLRVGAYATNERGFPADQGALRSARAMVEELLWWGRLLQEGRRQRALTTAPA</sequence>
<dbReference type="PANTHER" id="PTHR30543:SF21">
    <property type="entry name" value="NAD(P)H-DEPENDENT FMN REDUCTASE LOT6"/>
    <property type="match status" value="1"/>
</dbReference>
<dbReference type="EMBL" id="CP089984">
    <property type="protein sequence ID" value="WXB18073.1"/>
    <property type="molecule type" value="Genomic_DNA"/>
</dbReference>
<protein>
    <submittedName>
        <fullName evidence="2">NAD(P)H-dependent oxidoreductase</fullName>
    </submittedName>
</protein>
<dbReference type="PANTHER" id="PTHR30543">
    <property type="entry name" value="CHROMATE REDUCTASE"/>
    <property type="match status" value="1"/>
</dbReference>
<dbReference type="Pfam" id="PF03358">
    <property type="entry name" value="FMN_red"/>
    <property type="match status" value="1"/>
</dbReference>
<reference evidence="2 3" key="1">
    <citation type="submission" date="2021-12" db="EMBL/GenBank/DDBJ databases">
        <title>Discovery of the Pendulisporaceae a myxobacterial family with distinct sporulation behavior and unique specialized metabolism.</title>
        <authorList>
            <person name="Garcia R."/>
            <person name="Popoff A."/>
            <person name="Bader C.D."/>
            <person name="Loehr J."/>
            <person name="Walesch S."/>
            <person name="Walt C."/>
            <person name="Boldt J."/>
            <person name="Bunk B."/>
            <person name="Haeckl F.J.F.P.J."/>
            <person name="Gunesch A.P."/>
            <person name="Birkelbach J."/>
            <person name="Nuebel U."/>
            <person name="Pietschmann T."/>
            <person name="Bach T."/>
            <person name="Mueller R."/>
        </authorList>
    </citation>
    <scope>NUCLEOTIDE SEQUENCE [LARGE SCALE GENOMIC DNA]</scope>
    <source>
        <strain evidence="2 3">MSr11954</strain>
    </source>
</reference>
<accession>A0ABZ2M685</accession>
<dbReference type="RefSeq" id="WP_394827713.1">
    <property type="nucleotide sequence ID" value="NZ_CP089984.1"/>
</dbReference>
<evidence type="ECO:0000259" key="1">
    <source>
        <dbReference type="Pfam" id="PF03358"/>
    </source>
</evidence>
<organism evidence="2 3">
    <name type="scientific">Pendulispora albinea</name>
    <dbReference type="NCBI Taxonomy" id="2741071"/>
    <lineage>
        <taxon>Bacteria</taxon>
        <taxon>Pseudomonadati</taxon>
        <taxon>Myxococcota</taxon>
        <taxon>Myxococcia</taxon>
        <taxon>Myxococcales</taxon>
        <taxon>Sorangiineae</taxon>
        <taxon>Pendulisporaceae</taxon>
        <taxon>Pendulispora</taxon>
    </lineage>
</organism>
<dbReference type="SUPFAM" id="SSF52218">
    <property type="entry name" value="Flavoproteins"/>
    <property type="match status" value="1"/>
</dbReference>
<evidence type="ECO:0000313" key="2">
    <source>
        <dbReference type="EMBL" id="WXB18073.1"/>
    </source>
</evidence>
<dbReference type="InterPro" id="IPR029039">
    <property type="entry name" value="Flavoprotein-like_sf"/>
</dbReference>
<dbReference type="InterPro" id="IPR005025">
    <property type="entry name" value="FMN_Rdtase-like_dom"/>
</dbReference>